<feature type="binding site" evidence="4">
    <location>
        <begin position="171"/>
        <end position="174"/>
    </location>
    <ligand>
        <name>FAD</name>
        <dbReference type="ChEBI" id="CHEBI:57692"/>
    </ligand>
</feature>
<feature type="domain" description="HpaB/PvcC/4-BUDH C-terminal" evidence="6">
    <location>
        <begin position="298"/>
        <end position="494"/>
    </location>
</feature>
<proteinExistence type="predicted"/>
<keyword evidence="3" id="KW-0560">Oxidoreductase</keyword>
<evidence type="ECO:0000256" key="4">
    <source>
        <dbReference type="PIRSR" id="PIRSR000331-2"/>
    </source>
</evidence>
<dbReference type="Gene3D" id="2.40.110.10">
    <property type="entry name" value="Butyryl-CoA Dehydrogenase, subunit A, domain 2"/>
    <property type="match status" value="1"/>
</dbReference>
<dbReference type="PANTHER" id="PTHR36117:SF3">
    <property type="entry name" value="4-HYDROXYPHENYLACETATE 3-MONOOXYGENASE-RELATED"/>
    <property type="match status" value="1"/>
</dbReference>
<feature type="binding site" evidence="4">
    <location>
        <position position="208"/>
    </location>
    <ligand>
        <name>FAD</name>
        <dbReference type="ChEBI" id="CHEBI:57692"/>
    </ligand>
</feature>
<dbReference type="Gene3D" id="1.10.3140.10">
    <property type="entry name" value="4-hydroxybutyryl-coa dehydratase, domain 1"/>
    <property type="match status" value="1"/>
</dbReference>
<evidence type="ECO:0000256" key="1">
    <source>
        <dbReference type="ARBA" id="ARBA00022630"/>
    </source>
</evidence>
<dbReference type="OrthoDB" id="7233724at2"/>
<dbReference type="AlphaFoldDB" id="A0A437MNW0"/>
<dbReference type="InterPro" id="IPR004925">
    <property type="entry name" value="HpaB/PvcC/4-BUDH"/>
</dbReference>
<dbReference type="InterPro" id="IPR009100">
    <property type="entry name" value="AcylCoA_DH/oxidase_NM_dom_sf"/>
</dbReference>
<sequence length="499" mass="55384">MSITTEAPPAQSRAKGPAPLRTGADFLASLDDGRCVMVDGERVKNVATHPAFAGAARSSAKLFDIAADPAMRDRMTYACPETGKPIWRAYQIPKTHADLKAKRLASETWSEVSHGLIGRTPDHVSNFFTGYAAVPEVFAQGGQQYADNVVNFYGRMRDNHQWMTYAIVPPQIDRSKPAHQQTDPTLYAGVVKETDAGIVVSGAQQLATAGVFSDWIYVSCIHPLRPGDENYAIGVAIPANAPGLKLYPRRPFALQAPDAFDNPLSSKYDESDCFLVLDNVFIPWEQVFIYRNLQVCFEQWWKTPSHAYGNLQAQARYVTKLRFMMGLAKRMNEATGNDANPAVQIQMGELAALAQTVETMLEAQEIRATIDDKGVIWPCRASLYAVMALQSENNPRMVDIIRELTGAAMISMPSSVKDLQSPETVGDVERYMGSGVMGAKERIALMRLAWDFIGSEFGNRHQQYEKFYGGASFLVKQNMYRCYDFKRATAMVDRELAGE</sequence>
<evidence type="ECO:0000313" key="9">
    <source>
        <dbReference type="Proteomes" id="UP000282957"/>
    </source>
</evidence>
<protein>
    <submittedName>
        <fullName evidence="8">4-hydroxyphenylacetate 3-hydroxylase</fullName>
    </submittedName>
</protein>
<keyword evidence="1" id="KW-0285">Flavoprotein</keyword>
<comment type="caution">
    <text evidence="8">The sequence shown here is derived from an EMBL/GenBank/DDBJ whole genome shotgun (WGS) entry which is preliminary data.</text>
</comment>
<dbReference type="PIRSF" id="PIRSF000331">
    <property type="entry name" value="HpaA_HpaB"/>
    <property type="match status" value="1"/>
</dbReference>
<dbReference type="PANTHER" id="PTHR36117">
    <property type="entry name" value="4-HYDROXYPHENYLACETATE 3-MONOOXYGENASE-RELATED"/>
    <property type="match status" value="1"/>
</dbReference>
<name>A0A437MNW0_9PROT</name>
<evidence type="ECO:0000256" key="5">
    <source>
        <dbReference type="SAM" id="MobiDB-lite"/>
    </source>
</evidence>
<organism evidence="8 9">
    <name type="scientific">Rhodovarius crocodyli</name>
    <dbReference type="NCBI Taxonomy" id="1979269"/>
    <lineage>
        <taxon>Bacteria</taxon>
        <taxon>Pseudomonadati</taxon>
        <taxon>Pseudomonadota</taxon>
        <taxon>Alphaproteobacteria</taxon>
        <taxon>Acetobacterales</taxon>
        <taxon>Roseomonadaceae</taxon>
        <taxon>Rhodovarius</taxon>
    </lineage>
</organism>
<gene>
    <name evidence="8" type="ORF">EOD42_04260</name>
</gene>
<dbReference type="InterPro" id="IPR046373">
    <property type="entry name" value="Acyl-CoA_Oxase/DH_mid-dom_sf"/>
</dbReference>
<evidence type="ECO:0000259" key="6">
    <source>
        <dbReference type="Pfam" id="PF03241"/>
    </source>
</evidence>
<feature type="region of interest" description="Disordered" evidence="5">
    <location>
        <begin position="1"/>
        <end position="21"/>
    </location>
</feature>
<dbReference type="InterPro" id="IPR024674">
    <property type="entry name" value="HpaB/PvcC/4-BUDH_N"/>
</dbReference>
<evidence type="ECO:0000256" key="2">
    <source>
        <dbReference type="ARBA" id="ARBA00022827"/>
    </source>
</evidence>
<dbReference type="SUPFAM" id="SSF47203">
    <property type="entry name" value="Acyl-CoA dehydrogenase C-terminal domain-like"/>
    <property type="match status" value="1"/>
</dbReference>
<dbReference type="SUPFAM" id="SSF56645">
    <property type="entry name" value="Acyl-CoA dehydrogenase NM domain-like"/>
    <property type="match status" value="1"/>
</dbReference>
<accession>A0A437MNW0</accession>
<evidence type="ECO:0000259" key="7">
    <source>
        <dbReference type="Pfam" id="PF11794"/>
    </source>
</evidence>
<dbReference type="InterPro" id="IPR036250">
    <property type="entry name" value="AcylCo_DH-like_C"/>
</dbReference>
<reference evidence="8 9" key="1">
    <citation type="submission" date="2019-01" db="EMBL/GenBank/DDBJ databases">
        <authorList>
            <person name="Chen W.-M."/>
        </authorList>
    </citation>
    <scope>NUCLEOTIDE SEQUENCE [LARGE SCALE GENOMIC DNA]</scope>
    <source>
        <strain evidence="8 9">CCP-6</strain>
    </source>
</reference>
<dbReference type="GO" id="GO:0016627">
    <property type="term" value="F:oxidoreductase activity, acting on the CH-CH group of donors"/>
    <property type="evidence" value="ECO:0007669"/>
    <property type="project" value="InterPro"/>
</dbReference>
<keyword evidence="9" id="KW-1185">Reference proteome</keyword>
<dbReference type="InterPro" id="IPR024719">
    <property type="entry name" value="HpaB/PvcC/4-BUDH_C"/>
</dbReference>
<feature type="domain" description="HpaB/PvcC/4-BUDH N-terminal" evidence="7">
    <location>
        <begin position="22"/>
        <end position="289"/>
    </location>
</feature>
<dbReference type="Pfam" id="PF11794">
    <property type="entry name" value="HpaB_N"/>
    <property type="match status" value="1"/>
</dbReference>
<evidence type="ECO:0000313" key="8">
    <source>
        <dbReference type="EMBL" id="RVT99316.1"/>
    </source>
</evidence>
<dbReference type="RefSeq" id="WP_127786207.1">
    <property type="nucleotide sequence ID" value="NZ_SACL01000001.1"/>
</dbReference>
<dbReference type="Gene3D" id="1.20.140.10">
    <property type="entry name" value="Butyryl-CoA Dehydrogenase, subunit A, domain 3"/>
    <property type="match status" value="1"/>
</dbReference>
<evidence type="ECO:0000256" key="3">
    <source>
        <dbReference type="ARBA" id="ARBA00023002"/>
    </source>
</evidence>
<dbReference type="EMBL" id="SACL01000001">
    <property type="protein sequence ID" value="RVT99316.1"/>
    <property type="molecule type" value="Genomic_DNA"/>
</dbReference>
<keyword evidence="2 4" id="KW-0274">FAD</keyword>
<dbReference type="Pfam" id="PF03241">
    <property type="entry name" value="HpaB"/>
    <property type="match status" value="1"/>
</dbReference>
<dbReference type="Proteomes" id="UP000282957">
    <property type="component" value="Unassembled WGS sequence"/>
</dbReference>